<protein>
    <recommendedName>
        <fullName evidence="4">Rrn9 domain-containing protein</fullName>
    </recommendedName>
</protein>
<reference evidence="2 3" key="1">
    <citation type="submission" date="2024-03" db="EMBL/GenBank/DDBJ databases">
        <title>Genome-scale model development and genomic sequencing of the oleaginous clade Lipomyces.</title>
        <authorList>
            <consortium name="Lawrence Berkeley National Laboratory"/>
            <person name="Czajka J.J."/>
            <person name="Han Y."/>
            <person name="Kim J."/>
            <person name="Mondo S.J."/>
            <person name="Hofstad B.A."/>
            <person name="Robles A."/>
            <person name="Haridas S."/>
            <person name="Riley R."/>
            <person name="LaButti K."/>
            <person name="Pangilinan J."/>
            <person name="Andreopoulos W."/>
            <person name="Lipzen A."/>
            <person name="Yan J."/>
            <person name="Wang M."/>
            <person name="Ng V."/>
            <person name="Grigoriev I.V."/>
            <person name="Spatafora J.W."/>
            <person name="Magnuson J.K."/>
            <person name="Baker S.E."/>
            <person name="Pomraning K.R."/>
        </authorList>
    </citation>
    <scope>NUCLEOTIDE SEQUENCE [LARGE SCALE GENOMIC DNA]</scope>
    <source>
        <strain evidence="2 3">Phaff 52-87</strain>
    </source>
</reference>
<accession>A0ABR1EYZ5</accession>
<organism evidence="2 3">
    <name type="scientific">Myxozyma melibiosi</name>
    <dbReference type="NCBI Taxonomy" id="54550"/>
    <lineage>
        <taxon>Eukaryota</taxon>
        <taxon>Fungi</taxon>
        <taxon>Dikarya</taxon>
        <taxon>Ascomycota</taxon>
        <taxon>Saccharomycotina</taxon>
        <taxon>Lipomycetes</taxon>
        <taxon>Lipomycetales</taxon>
        <taxon>Lipomycetaceae</taxon>
        <taxon>Myxozyma</taxon>
    </lineage>
</organism>
<comment type="caution">
    <text evidence="2">The sequence shown here is derived from an EMBL/GenBank/DDBJ whole genome shotgun (WGS) entry which is preliminary data.</text>
</comment>
<proteinExistence type="predicted"/>
<evidence type="ECO:0000313" key="3">
    <source>
        <dbReference type="Proteomes" id="UP001498771"/>
    </source>
</evidence>
<name>A0ABR1EYZ5_9ASCO</name>
<sequence length="301" mass="33543">MERIPQPDLKSLTSSLLSALPSSSPPSQAFLSQLAPRLRARLEHAHNNNSSYLQQLSLSHPLLASSIARALSDPALHFSSASGFKRISPDSILASAILSAPDSDTDLELVWTYIDTPGHRGWKLSDVRPADADLVDDGAYWRPWTASVAEAEAVWSAYQAERAETLRIKNLLIQLRAEALAALDPPKAEYSQQQQFVESAWSSSKEAAYSEEDTDVTEDSDDEGSYWSRYTVAPSKELMRSLHTIRRITLEDQEEDYTFSSAFSTEQSVGEVCIDAEEKFLYKKPSFLKLLPDREDLKLCA</sequence>
<dbReference type="Proteomes" id="UP001498771">
    <property type="component" value="Unassembled WGS sequence"/>
</dbReference>
<evidence type="ECO:0000256" key="1">
    <source>
        <dbReference type="SAM" id="MobiDB-lite"/>
    </source>
</evidence>
<dbReference type="EMBL" id="JBBJBU010000015">
    <property type="protein sequence ID" value="KAK7202829.1"/>
    <property type="molecule type" value="Genomic_DNA"/>
</dbReference>
<keyword evidence="3" id="KW-1185">Reference proteome</keyword>
<dbReference type="RefSeq" id="XP_064765862.1">
    <property type="nucleotide sequence ID" value="XM_064914573.1"/>
</dbReference>
<evidence type="ECO:0000313" key="2">
    <source>
        <dbReference type="EMBL" id="KAK7202829.1"/>
    </source>
</evidence>
<dbReference type="GeneID" id="90040085"/>
<feature type="compositionally biased region" description="Acidic residues" evidence="1">
    <location>
        <begin position="209"/>
        <end position="223"/>
    </location>
</feature>
<evidence type="ECO:0008006" key="4">
    <source>
        <dbReference type="Google" id="ProtNLM"/>
    </source>
</evidence>
<gene>
    <name evidence="2" type="ORF">BZA70DRAFT_297682</name>
</gene>
<feature type="region of interest" description="Disordered" evidence="1">
    <location>
        <begin position="204"/>
        <end position="223"/>
    </location>
</feature>